<gene>
    <name evidence="2" type="ORF">OLEA9_A052024</name>
</gene>
<feature type="chain" id="PRO_5035882329" evidence="1">
    <location>
        <begin position="26"/>
        <end position="120"/>
    </location>
</feature>
<accession>A0A8S0SRD9</accession>
<reference evidence="2 3" key="1">
    <citation type="submission" date="2019-12" db="EMBL/GenBank/DDBJ databases">
        <authorList>
            <person name="Alioto T."/>
            <person name="Alioto T."/>
            <person name="Gomez Garrido J."/>
        </authorList>
    </citation>
    <scope>NUCLEOTIDE SEQUENCE [LARGE SCALE GENOMIC DNA]</scope>
</reference>
<comment type="caution">
    <text evidence="2">The sequence shown here is derived from an EMBL/GenBank/DDBJ whole genome shotgun (WGS) entry which is preliminary data.</text>
</comment>
<dbReference type="Proteomes" id="UP000594638">
    <property type="component" value="Unassembled WGS sequence"/>
</dbReference>
<sequence length="120" mass="13145">MMLTETSNVVICVLDLGFLLCGCQALSLRNIADPYRPLQSSKGTVSAPETLPFTAYALSVSYEEDSETSGDNKSLSEVFLENQLATPVNECVKQGTKSVTEIAIRKLSRRQLLAEQRITT</sequence>
<feature type="signal peptide" evidence="1">
    <location>
        <begin position="1"/>
        <end position="25"/>
    </location>
</feature>
<keyword evidence="1" id="KW-0732">Signal</keyword>
<evidence type="ECO:0000313" key="3">
    <source>
        <dbReference type="Proteomes" id="UP000594638"/>
    </source>
</evidence>
<dbReference type="EMBL" id="CACTIH010005483">
    <property type="protein sequence ID" value="CAA2994868.1"/>
    <property type="molecule type" value="Genomic_DNA"/>
</dbReference>
<evidence type="ECO:0000313" key="2">
    <source>
        <dbReference type="EMBL" id="CAA2994868.1"/>
    </source>
</evidence>
<protein>
    <submittedName>
        <fullName evidence="2">Uncharacterized protein</fullName>
    </submittedName>
</protein>
<name>A0A8S0SRD9_OLEEU</name>
<keyword evidence="3" id="KW-1185">Reference proteome</keyword>
<evidence type="ECO:0000256" key="1">
    <source>
        <dbReference type="SAM" id="SignalP"/>
    </source>
</evidence>
<proteinExistence type="predicted"/>
<dbReference type="Gramene" id="OE9A052024T1">
    <property type="protein sequence ID" value="OE9A052024C1"/>
    <property type="gene ID" value="OE9A052024"/>
</dbReference>
<organism evidence="2 3">
    <name type="scientific">Olea europaea subsp. europaea</name>
    <dbReference type="NCBI Taxonomy" id="158383"/>
    <lineage>
        <taxon>Eukaryota</taxon>
        <taxon>Viridiplantae</taxon>
        <taxon>Streptophyta</taxon>
        <taxon>Embryophyta</taxon>
        <taxon>Tracheophyta</taxon>
        <taxon>Spermatophyta</taxon>
        <taxon>Magnoliopsida</taxon>
        <taxon>eudicotyledons</taxon>
        <taxon>Gunneridae</taxon>
        <taxon>Pentapetalae</taxon>
        <taxon>asterids</taxon>
        <taxon>lamiids</taxon>
        <taxon>Lamiales</taxon>
        <taxon>Oleaceae</taxon>
        <taxon>Oleeae</taxon>
        <taxon>Olea</taxon>
    </lineage>
</organism>
<dbReference type="AlphaFoldDB" id="A0A8S0SRD9"/>